<dbReference type="InterPro" id="IPR036188">
    <property type="entry name" value="FAD/NAD-bd_sf"/>
</dbReference>
<dbReference type="InterPro" id="IPR050816">
    <property type="entry name" value="Flavin-dep_Halogenase_NPB"/>
</dbReference>
<dbReference type="AlphaFoldDB" id="A0A7D6GTK3"/>
<protein>
    <submittedName>
        <fullName evidence="1">Tryptophan 7-halogenase</fullName>
    </submittedName>
</protein>
<evidence type="ECO:0000313" key="1">
    <source>
        <dbReference type="EMBL" id="QLK25144.1"/>
    </source>
</evidence>
<dbReference type="GO" id="GO:0004497">
    <property type="term" value="F:monooxygenase activity"/>
    <property type="evidence" value="ECO:0007669"/>
    <property type="project" value="InterPro"/>
</dbReference>
<dbReference type="PANTHER" id="PTHR43747:SF4">
    <property type="entry name" value="FLAVIN-DEPENDENT TRYPTOPHAN HALOGENASE"/>
    <property type="match status" value="1"/>
</dbReference>
<accession>A0A7D6GTK3</accession>
<dbReference type="Gene3D" id="3.50.50.60">
    <property type="entry name" value="FAD/NAD(P)-binding domain"/>
    <property type="match status" value="1"/>
</dbReference>
<gene>
    <name evidence="1" type="ORF">HYG81_13725</name>
</gene>
<dbReference type="RefSeq" id="WP_180840334.1">
    <property type="nucleotide sequence ID" value="NZ_CP059154.1"/>
</dbReference>
<sequence length="515" mass="59082">MKGELDDVTIVGGGDVGLLTALSIRQLNPDMNVSVIDDFQQDVPQVGKSTYREIQTILHGTLEINEAQFISKVKPIWKASVYFRDWCDYPAFQYPFDPPDKYPGPNTPNAVEHYYYQYDQLFDSPDHLTKCEELVAQGKSPWYHKPDGNLARYDKVAYHFDTERFNGFLRKCCRKRDVSLVDDKITAIETTGSHIDRIRSDRRQYDADLFVDATGFSRVLRGEQDVKFRDFEFPLDSAFNVRIDRSLADVVPATVIETGDNGWFWQIDTYDNRDLGYVFASEYVTDEAALAEFLEFVEDATPDGATGSGSIVFEADVDRYEFTSGYYDRAWVDNCLAIGNAEGFVEPLQSTALTANASLAIQFANQLSAHGRVDDDAIRESFNASVRRTWESIYDFIGVHYEYSAGDTEFWQAMQLMEISPRTDRIAATFDRYGYDWTVDVADAAELAELKIFELPDFYTVMRNIGATSEFYETNDFDVSDDIKREREQFYRKISAQVENNHLTVEELYRDVMNL</sequence>
<proteinExistence type="predicted"/>
<keyword evidence="2" id="KW-1185">Reference proteome</keyword>
<evidence type="ECO:0000313" key="2">
    <source>
        <dbReference type="Proteomes" id="UP000510869"/>
    </source>
</evidence>
<dbReference type="PANTHER" id="PTHR43747">
    <property type="entry name" value="FAD-BINDING PROTEIN"/>
    <property type="match status" value="1"/>
</dbReference>
<dbReference type="Pfam" id="PF04820">
    <property type="entry name" value="Trp_halogenase"/>
    <property type="match status" value="1"/>
</dbReference>
<dbReference type="EMBL" id="CP059154">
    <property type="protein sequence ID" value="QLK25144.1"/>
    <property type="molecule type" value="Genomic_DNA"/>
</dbReference>
<name>A0A7D6GTK3_9EURY</name>
<dbReference type="Proteomes" id="UP000510869">
    <property type="component" value="Chromosome"/>
</dbReference>
<dbReference type="InterPro" id="IPR006905">
    <property type="entry name" value="Flavin_halogenase"/>
</dbReference>
<dbReference type="GeneID" id="56144284"/>
<dbReference type="OrthoDB" id="193469at2157"/>
<organism evidence="1 2">
    <name type="scientific">Natrinema zhouii</name>
    <dbReference type="NCBI Taxonomy" id="1710539"/>
    <lineage>
        <taxon>Archaea</taxon>
        <taxon>Methanobacteriati</taxon>
        <taxon>Methanobacteriota</taxon>
        <taxon>Stenosarchaea group</taxon>
        <taxon>Halobacteria</taxon>
        <taxon>Halobacteriales</taxon>
        <taxon>Natrialbaceae</taxon>
        <taxon>Natrinema</taxon>
    </lineage>
</organism>
<dbReference type="SUPFAM" id="SSF51905">
    <property type="entry name" value="FAD/NAD(P)-binding domain"/>
    <property type="match status" value="1"/>
</dbReference>
<reference evidence="1 2" key="1">
    <citation type="submission" date="2020-07" db="EMBL/GenBank/DDBJ databases">
        <title>Natrinema (YPL30) sp. nov. and Haloterrigena xxxxxx (YPL8) sp. nov., isolated from a salt mine.</title>
        <authorList>
            <person name="Cui H."/>
        </authorList>
    </citation>
    <scope>NUCLEOTIDE SEQUENCE [LARGE SCALE GENOMIC DNA]</scope>
    <source>
        <strain evidence="1 2">YPL13</strain>
    </source>
</reference>
<dbReference type="KEGG" id="nay:HYG81_13725"/>